<proteinExistence type="predicted"/>
<reference evidence="1 2" key="1">
    <citation type="submission" date="2020-03" db="EMBL/GenBank/DDBJ databases">
        <title>Complete genome sequences of two sulfur-disproportionating bacterial strains T55J and Mzg5.</title>
        <authorList>
            <person name="Umezawa K."/>
            <person name="Kojima H."/>
            <person name="Kato Y."/>
            <person name="Fukui M."/>
        </authorList>
    </citation>
    <scope>NUCLEOTIDE SEQUENCE [LARGE SCALE GENOMIC DNA]</scope>
    <source>
        <strain evidence="1 2">T55J</strain>
    </source>
</reference>
<dbReference type="EMBL" id="AP022873">
    <property type="protein sequence ID" value="BCB97123.1"/>
    <property type="molecule type" value="Genomic_DNA"/>
</dbReference>
<dbReference type="AlphaFoldDB" id="A0A7G1H4R3"/>
<evidence type="ECO:0000313" key="1">
    <source>
        <dbReference type="EMBL" id="BCB97123.1"/>
    </source>
</evidence>
<accession>A0A7G1H4R3</accession>
<dbReference type="KEGG" id="dtp:JZK55_20450"/>
<name>A0A7G1H4R3_9BACT</name>
<sequence>MAVLSGAVISKRYANSLHDMHKKLQTVKMNQALMKEAVIDMEKTMTDLKTIVPSDFGTKMPEDRIFTAIDDLKFRMKDYEINVANIGYNGEEVNMPVTIKSSISRKTATKSYAGFVNNIGYLQSMSFPFFSISSISMKQSQDKVSVICEIRGTLKTIKTEDRGQRIEDRR</sequence>
<dbReference type="Proteomes" id="UP000516360">
    <property type="component" value="Chromosome"/>
</dbReference>
<organism evidence="1 2">
    <name type="scientific">Dissulfurispira thermophila</name>
    <dbReference type="NCBI Taxonomy" id="2715679"/>
    <lineage>
        <taxon>Bacteria</taxon>
        <taxon>Pseudomonadati</taxon>
        <taxon>Nitrospirota</taxon>
        <taxon>Thermodesulfovibrionia</taxon>
        <taxon>Thermodesulfovibrionales</taxon>
        <taxon>Dissulfurispiraceae</taxon>
        <taxon>Dissulfurispira</taxon>
    </lineage>
</organism>
<protein>
    <submittedName>
        <fullName evidence="1">Uncharacterized protein</fullName>
    </submittedName>
</protein>
<gene>
    <name evidence="1" type="ORF">JZK55_20450</name>
</gene>
<evidence type="ECO:0000313" key="2">
    <source>
        <dbReference type="Proteomes" id="UP000516360"/>
    </source>
</evidence>
<keyword evidence="2" id="KW-1185">Reference proteome</keyword>